<dbReference type="RefSeq" id="WP_105240335.1">
    <property type="nucleotide sequence ID" value="NZ_CP023270.1"/>
</dbReference>
<proteinExistence type="inferred from homology"/>
<dbReference type="Proteomes" id="UP000239477">
    <property type="component" value="Chromosome"/>
</dbReference>
<organism evidence="5 6">
    <name type="scientific">Achromobacter spanius</name>
    <dbReference type="NCBI Taxonomy" id="217203"/>
    <lineage>
        <taxon>Bacteria</taxon>
        <taxon>Pseudomonadati</taxon>
        <taxon>Pseudomonadota</taxon>
        <taxon>Betaproteobacteria</taxon>
        <taxon>Burkholderiales</taxon>
        <taxon>Alcaligenaceae</taxon>
        <taxon>Achromobacter</taxon>
    </lineage>
</organism>
<dbReference type="InterPro" id="IPR036412">
    <property type="entry name" value="HAD-like_sf"/>
</dbReference>
<dbReference type="InterPro" id="IPR023214">
    <property type="entry name" value="HAD_sf"/>
</dbReference>
<dbReference type="InterPro" id="IPR006439">
    <property type="entry name" value="HAD-SF_hydro_IA"/>
</dbReference>
<keyword evidence="5" id="KW-0378">Hydrolase</keyword>
<dbReference type="NCBIfam" id="TIGR01509">
    <property type="entry name" value="HAD-SF-IA-v3"/>
    <property type="match status" value="1"/>
</dbReference>
<gene>
    <name evidence="5" type="ORF">CLM73_22615</name>
</gene>
<dbReference type="Pfam" id="PF00702">
    <property type="entry name" value="Hydrolase"/>
    <property type="match status" value="1"/>
</dbReference>
<dbReference type="SUPFAM" id="SSF56784">
    <property type="entry name" value="HAD-like"/>
    <property type="match status" value="1"/>
</dbReference>
<keyword evidence="4" id="KW-0460">Magnesium</keyword>
<dbReference type="OrthoDB" id="9800058at2"/>
<keyword evidence="6" id="KW-1185">Reference proteome</keyword>
<dbReference type="GO" id="GO:0016787">
    <property type="term" value="F:hydrolase activity"/>
    <property type="evidence" value="ECO:0007669"/>
    <property type="project" value="UniProtKB-KW"/>
</dbReference>
<dbReference type="InterPro" id="IPR051600">
    <property type="entry name" value="Beta-PGM-like"/>
</dbReference>
<evidence type="ECO:0000256" key="3">
    <source>
        <dbReference type="ARBA" id="ARBA00022723"/>
    </source>
</evidence>
<comment type="cofactor">
    <cofactor evidence="1">
        <name>Mg(2+)</name>
        <dbReference type="ChEBI" id="CHEBI:18420"/>
    </cofactor>
</comment>
<reference evidence="5 6" key="1">
    <citation type="submission" date="2017-09" db="EMBL/GenBank/DDBJ databases">
        <title>Genomic, metabolic, and phenotypic characteristics of bacterial isolates from the natural microbiome of the model nematode Caenorhabditis elegans.</title>
        <authorList>
            <person name="Zimmermann J."/>
            <person name="Obeng N."/>
            <person name="Yang W."/>
            <person name="Obeng O."/>
            <person name="Kissoyan K."/>
            <person name="Pees B."/>
            <person name="Dirksen P."/>
            <person name="Hoppner M."/>
            <person name="Franke A."/>
            <person name="Rosenstiel P."/>
            <person name="Leippe M."/>
            <person name="Dierking K."/>
            <person name="Kaleta C."/>
            <person name="Schulenburg H."/>
        </authorList>
    </citation>
    <scope>NUCLEOTIDE SEQUENCE [LARGE SCALE GENOMIC DNA]</scope>
    <source>
        <strain evidence="5 6">MYb73</strain>
    </source>
</reference>
<protein>
    <submittedName>
        <fullName evidence="5">HAD family hydrolase</fullName>
    </submittedName>
</protein>
<name>A0A2S0IC95_9BURK</name>
<evidence type="ECO:0000256" key="2">
    <source>
        <dbReference type="ARBA" id="ARBA00006171"/>
    </source>
</evidence>
<dbReference type="Gene3D" id="3.40.50.1000">
    <property type="entry name" value="HAD superfamily/HAD-like"/>
    <property type="match status" value="1"/>
</dbReference>
<dbReference type="PANTHER" id="PTHR46193:SF10">
    <property type="entry name" value="6-PHOSPHOGLUCONATE PHOSPHATASE"/>
    <property type="match status" value="1"/>
</dbReference>
<dbReference type="SFLD" id="SFLDG01129">
    <property type="entry name" value="C1.5:_HAD__Beta-PGM__Phosphata"/>
    <property type="match status" value="1"/>
</dbReference>
<dbReference type="SFLD" id="SFLDS00003">
    <property type="entry name" value="Haloacid_Dehalogenase"/>
    <property type="match status" value="1"/>
</dbReference>
<dbReference type="InterPro" id="IPR023198">
    <property type="entry name" value="PGP-like_dom2"/>
</dbReference>
<dbReference type="Gene3D" id="1.10.150.240">
    <property type="entry name" value="Putative phosphatase, domain 2"/>
    <property type="match status" value="1"/>
</dbReference>
<accession>A0A2S0IC95</accession>
<evidence type="ECO:0000313" key="5">
    <source>
        <dbReference type="EMBL" id="AVJ29665.1"/>
    </source>
</evidence>
<comment type="similarity">
    <text evidence="2">Belongs to the HAD-like hydrolase superfamily. CbbY/CbbZ/Gph/YieH family.</text>
</comment>
<evidence type="ECO:0000313" key="6">
    <source>
        <dbReference type="Proteomes" id="UP000239477"/>
    </source>
</evidence>
<dbReference type="EMBL" id="CP023270">
    <property type="protein sequence ID" value="AVJ29665.1"/>
    <property type="molecule type" value="Genomic_DNA"/>
</dbReference>
<sequence>MTDFPFDAVLFDCDGVLVDSEPITSRVLTEMLNELGWGITHAETMQIFTGKAVKDELPLIEARTGATIDQAWFDQFRQRRNDALDRDLVEIPGAPDAVRALHEALNGRIAVASGADRRKVELQLAKVGIADCFEGRVFSGHEMPRSKPFPDVYLAAAQALGVDPARCAIVEDTVTGATAGVAAGATVFGYSPGEPGHSGAQALRNVGVSHVFTDMRELPALLSGWRAASA</sequence>
<dbReference type="GO" id="GO:0046872">
    <property type="term" value="F:metal ion binding"/>
    <property type="evidence" value="ECO:0007669"/>
    <property type="project" value="UniProtKB-KW"/>
</dbReference>
<evidence type="ECO:0000256" key="4">
    <source>
        <dbReference type="ARBA" id="ARBA00022842"/>
    </source>
</evidence>
<evidence type="ECO:0000256" key="1">
    <source>
        <dbReference type="ARBA" id="ARBA00001946"/>
    </source>
</evidence>
<dbReference type="AlphaFoldDB" id="A0A2S0IC95"/>
<dbReference type="SFLD" id="SFLDG01135">
    <property type="entry name" value="C1.5.6:_HAD__Beta-PGM__Phospha"/>
    <property type="match status" value="1"/>
</dbReference>
<keyword evidence="3" id="KW-0479">Metal-binding</keyword>
<dbReference type="PANTHER" id="PTHR46193">
    <property type="entry name" value="6-PHOSPHOGLUCONATE PHOSPHATASE"/>
    <property type="match status" value="1"/>
</dbReference>